<dbReference type="Proteomes" id="UP000294513">
    <property type="component" value="Unassembled WGS sequence"/>
</dbReference>
<dbReference type="AlphaFoldDB" id="A0A4R5B9B7"/>
<feature type="chain" id="PRO_5039233682" description="Nuclear transport factor 2 family protein" evidence="2">
    <location>
        <begin position="25"/>
        <end position="166"/>
    </location>
</feature>
<comment type="caution">
    <text evidence="3">The sequence shown here is derived from an EMBL/GenBank/DDBJ whole genome shotgun (WGS) entry which is preliminary data.</text>
</comment>
<evidence type="ECO:0000313" key="3">
    <source>
        <dbReference type="EMBL" id="TDD81240.1"/>
    </source>
</evidence>
<dbReference type="RefSeq" id="WP_131897122.1">
    <property type="nucleotide sequence ID" value="NZ_SMKU01000140.1"/>
</dbReference>
<dbReference type="EMBL" id="SMKU01000140">
    <property type="protein sequence ID" value="TDD81240.1"/>
    <property type="molecule type" value="Genomic_DNA"/>
</dbReference>
<evidence type="ECO:0000313" key="4">
    <source>
        <dbReference type="Proteomes" id="UP000294513"/>
    </source>
</evidence>
<evidence type="ECO:0000256" key="1">
    <source>
        <dbReference type="SAM" id="MobiDB-lite"/>
    </source>
</evidence>
<accession>A0A4R5B9B7</accession>
<keyword evidence="4" id="KW-1185">Reference proteome</keyword>
<sequence length="166" mass="17491">MQVSSPAAAALPVVLVLASLSACGGNEITMPPLTPEPVDSRLAGTSDTPPEQSLAARLVLYRFLHGVAAGNVRVCAHLAPAFERAAFGGPGRCRSGLRQARARLRPPDIAALRGVTVPVAEDGPGDGDYTVRFEDLKWRGEPARPGGLLAARFTLRKTGGRWLITM</sequence>
<evidence type="ECO:0000256" key="2">
    <source>
        <dbReference type="SAM" id="SignalP"/>
    </source>
</evidence>
<gene>
    <name evidence="3" type="ORF">E1298_24485</name>
</gene>
<dbReference type="OrthoDB" id="3479493at2"/>
<protein>
    <recommendedName>
        <fullName evidence="5">Nuclear transport factor 2 family protein</fullName>
    </recommendedName>
</protein>
<proteinExistence type="predicted"/>
<keyword evidence="2" id="KW-0732">Signal</keyword>
<reference evidence="3 4" key="1">
    <citation type="submission" date="2019-03" db="EMBL/GenBank/DDBJ databases">
        <title>Draft genome sequences of novel Actinobacteria.</title>
        <authorList>
            <person name="Sahin N."/>
            <person name="Ay H."/>
            <person name="Saygin H."/>
        </authorList>
    </citation>
    <scope>NUCLEOTIDE SEQUENCE [LARGE SCALE GENOMIC DNA]</scope>
    <source>
        <strain evidence="3 4">H3C3</strain>
    </source>
</reference>
<feature type="signal peptide" evidence="2">
    <location>
        <begin position="1"/>
        <end position="24"/>
    </location>
</feature>
<evidence type="ECO:0008006" key="5">
    <source>
        <dbReference type="Google" id="ProtNLM"/>
    </source>
</evidence>
<feature type="region of interest" description="Disordered" evidence="1">
    <location>
        <begin position="28"/>
        <end position="49"/>
    </location>
</feature>
<name>A0A4R5B9B7_9ACTN</name>
<organism evidence="3 4">
    <name type="scientific">Actinomadura rubrisoli</name>
    <dbReference type="NCBI Taxonomy" id="2530368"/>
    <lineage>
        <taxon>Bacteria</taxon>
        <taxon>Bacillati</taxon>
        <taxon>Actinomycetota</taxon>
        <taxon>Actinomycetes</taxon>
        <taxon>Streptosporangiales</taxon>
        <taxon>Thermomonosporaceae</taxon>
        <taxon>Actinomadura</taxon>
    </lineage>
</organism>